<accession>A0A9P9IGV8</accession>
<name>A0A9P9IGV8_9HYPO</name>
<evidence type="ECO:0000313" key="3">
    <source>
        <dbReference type="Proteomes" id="UP000738349"/>
    </source>
</evidence>
<dbReference type="AlphaFoldDB" id="A0A9P9IGV8"/>
<sequence>MSSPTLEAVTNISKVISEAALMHQEREAFSVNRLQRLEQWGKRRKIGQRVRPAGDFVTSISFPDIQAQHQATLAAAEVKEQRSQLRFTRCLIIQQINDLKRQWREAKEARDAPHLPRLTFNLWLAENNHTDLYNALEAQRKEHNDTLKQETQIPFSQAQEEARRA</sequence>
<reference evidence="2" key="1">
    <citation type="journal article" date="2021" name="Nat. Commun.">
        <title>Genetic determinants of endophytism in the Arabidopsis root mycobiome.</title>
        <authorList>
            <person name="Mesny F."/>
            <person name="Miyauchi S."/>
            <person name="Thiergart T."/>
            <person name="Pickel B."/>
            <person name="Atanasova L."/>
            <person name="Karlsson M."/>
            <person name="Huettel B."/>
            <person name="Barry K.W."/>
            <person name="Haridas S."/>
            <person name="Chen C."/>
            <person name="Bauer D."/>
            <person name="Andreopoulos W."/>
            <person name="Pangilinan J."/>
            <person name="LaButti K."/>
            <person name="Riley R."/>
            <person name="Lipzen A."/>
            <person name="Clum A."/>
            <person name="Drula E."/>
            <person name="Henrissat B."/>
            <person name="Kohler A."/>
            <person name="Grigoriev I.V."/>
            <person name="Martin F.M."/>
            <person name="Hacquard S."/>
        </authorList>
    </citation>
    <scope>NUCLEOTIDE SEQUENCE</scope>
    <source>
        <strain evidence="2">MPI-CAGE-AT-0147</strain>
    </source>
</reference>
<organism evidence="2 3">
    <name type="scientific">Dactylonectria macrodidyma</name>
    <dbReference type="NCBI Taxonomy" id="307937"/>
    <lineage>
        <taxon>Eukaryota</taxon>
        <taxon>Fungi</taxon>
        <taxon>Dikarya</taxon>
        <taxon>Ascomycota</taxon>
        <taxon>Pezizomycotina</taxon>
        <taxon>Sordariomycetes</taxon>
        <taxon>Hypocreomycetidae</taxon>
        <taxon>Hypocreales</taxon>
        <taxon>Nectriaceae</taxon>
        <taxon>Dactylonectria</taxon>
    </lineage>
</organism>
<dbReference type="EMBL" id="JAGMUV010000026">
    <property type="protein sequence ID" value="KAH7119179.1"/>
    <property type="molecule type" value="Genomic_DNA"/>
</dbReference>
<keyword evidence="3" id="KW-1185">Reference proteome</keyword>
<dbReference type="Proteomes" id="UP000738349">
    <property type="component" value="Unassembled WGS sequence"/>
</dbReference>
<gene>
    <name evidence="2" type="ORF">EDB81DRAFT_766797</name>
</gene>
<proteinExistence type="predicted"/>
<evidence type="ECO:0000256" key="1">
    <source>
        <dbReference type="SAM" id="MobiDB-lite"/>
    </source>
</evidence>
<dbReference type="OrthoDB" id="5103739at2759"/>
<protein>
    <submittedName>
        <fullName evidence="2">Uncharacterized protein</fullName>
    </submittedName>
</protein>
<evidence type="ECO:0000313" key="2">
    <source>
        <dbReference type="EMBL" id="KAH7119179.1"/>
    </source>
</evidence>
<feature type="compositionally biased region" description="Polar residues" evidence="1">
    <location>
        <begin position="149"/>
        <end position="159"/>
    </location>
</feature>
<feature type="region of interest" description="Disordered" evidence="1">
    <location>
        <begin position="143"/>
        <end position="165"/>
    </location>
</feature>
<comment type="caution">
    <text evidence="2">The sequence shown here is derived from an EMBL/GenBank/DDBJ whole genome shotgun (WGS) entry which is preliminary data.</text>
</comment>